<dbReference type="FunFam" id="3.10.290.10:FF:000025">
    <property type="entry name" value="30S ribosomal subunit S4"/>
    <property type="match status" value="1"/>
</dbReference>
<evidence type="ECO:0000256" key="10">
    <source>
        <dbReference type="PROSITE-ProRule" id="PRU00182"/>
    </source>
</evidence>
<proteinExistence type="inferred from homology"/>
<evidence type="ECO:0000256" key="2">
    <source>
        <dbReference type="ARBA" id="ARBA00007465"/>
    </source>
</evidence>
<evidence type="ECO:0000313" key="15">
    <source>
        <dbReference type="Proteomes" id="UP000078237"/>
    </source>
</evidence>
<dbReference type="EMBL" id="LCTW02000094">
    <property type="protein sequence ID" value="KXX79193.1"/>
    <property type="molecule type" value="Genomic_DNA"/>
</dbReference>
<dbReference type="Proteomes" id="UP000078237">
    <property type="component" value="Unassembled WGS sequence"/>
</dbReference>
<dbReference type="STRING" id="100816.A0A175W6B9"/>
<feature type="coiled-coil region" evidence="11">
    <location>
        <begin position="207"/>
        <end position="246"/>
    </location>
</feature>
<keyword evidence="6" id="KW-0496">Mitochondrion</keyword>
<keyword evidence="7" id="KW-0687">Ribonucleoprotein</keyword>
<keyword evidence="5" id="KW-0689">Ribosomal protein</keyword>
<feature type="region of interest" description="Disordered" evidence="12">
    <location>
        <begin position="88"/>
        <end position="122"/>
    </location>
</feature>
<dbReference type="GO" id="GO:0019843">
    <property type="term" value="F:rRNA binding"/>
    <property type="evidence" value="ECO:0007669"/>
    <property type="project" value="UniProtKB-KW"/>
</dbReference>
<evidence type="ECO:0000313" key="14">
    <source>
        <dbReference type="EMBL" id="KXX79193.1"/>
    </source>
</evidence>
<dbReference type="InterPro" id="IPR022801">
    <property type="entry name" value="Ribosomal_uS4"/>
</dbReference>
<dbReference type="CDD" id="cd00165">
    <property type="entry name" value="S4"/>
    <property type="match status" value="1"/>
</dbReference>
<evidence type="ECO:0000256" key="5">
    <source>
        <dbReference type="ARBA" id="ARBA00022980"/>
    </source>
</evidence>
<evidence type="ECO:0000256" key="1">
    <source>
        <dbReference type="ARBA" id="ARBA00004173"/>
    </source>
</evidence>
<dbReference type="Pfam" id="PF01479">
    <property type="entry name" value="S4"/>
    <property type="match status" value="1"/>
</dbReference>
<dbReference type="PROSITE" id="PS00632">
    <property type="entry name" value="RIBOSOMAL_S4"/>
    <property type="match status" value="1"/>
</dbReference>
<comment type="caution">
    <text evidence="14">The sequence shown here is derived from an EMBL/GenBank/DDBJ whole genome shotgun (WGS) entry which is preliminary data.</text>
</comment>
<evidence type="ECO:0000256" key="3">
    <source>
        <dbReference type="ARBA" id="ARBA00022730"/>
    </source>
</evidence>
<accession>A0A175W6B9</accession>
<dbReference type="VEuPathDB" id="FungiDB:MMYC01_203681"/>
<keyword evidence="11" id="KW-0175">Coiled coil</keyword>
<comment type="function">
    <text evidence="8">Component of the mitochondrial ribosome (mitoribosome), a dedicated translation machinery responsible for the synthesis of mitochondrial genome-encoded proteins, including at least some of the essential transmembrane subunits of the mitochondrial respiratory chain. The mitoribosomes are attached to the mitochondrial inner membrane and translation products are cotranslationally integrated into the membrane.</text>
</comment>
<dbReference type="AlphaFoldDB" id="A0A175W6B9"/>
<name>A0A175W6B9_9PEZI</name>
<dbReference type="GO" id="GO:0003735">
    <property type="term" value="F:structural constituent of ribosome"/>
    <property type="evidence" value="ECO:0007669"/>
    <property type="project" value="TreeGrafter"/>
</dbReference>
<evidence type="ECO:0000259" key="13">
    <source>
        <dbReference type="SMART" id="SM00363"/>
    </source>
</evidence>
<dbReference type="GO" id="GO:0005763">
    <property type="term" value="C:mitochondrial small ribosomal subunit"/>
    <property type="evidence" value="ECO:0007669"/>
    <property type="project" value="TreeGrafter"/>
</dbReference>
<dbReference type="InterPro" id="IPR018079">
    <property type="entry name" value="Ribosomal_uS4_CS"/>
</dbReference>
<evidence type="ECO:0000256" key="4">
    <source>
        <dbReference type="ARBA" id="ARBA00022884"/>
    </source>
</evidence>
<comment type="similarity">
    <text evidence="2">Belongs to the universal ribosomal protein uS4 family.</text>
</comment>
<evidence type="ECO:0000256" key="12">
    <source>
        <dbReference type="SAM" id="MobiDB-lite"/>
    </source>
</evidence>
<dbReference type="PANTHER" id="PTHR11831">
    <property type="entry name" value="30S 40S RIBOSOMAL PROTEIN"/>
    <property type="match status" value="1"/>
</dbReference>
<dbReference type="SMART" id="SM00363">
    <property type="entry name" value="S4"/>
    <property type="match status" value="1"/>
</dbReference>
<keyword evidence="15" id="KW-1185">Reference proteome</keyword>
<keyword evidence="3 10" id="KW-0699">rRNA-binding</keyword>
<dbReference type="SUPFAM" id="SSF55174">
    <property type="entry name" value="Alpha-L RNA-binding motif"/>
    <property type="match status" value="1"/>
</dbReference>
<evidence type="ECO:0000256" key="6">
    <source>
        <dbReference type="ARBA" id="ARBA00023128"/>
    </source>
</evidence>
<dbReference type="InterPro" id="IPR036986">
    <property type="entry name" value="S4_RNA-bd_sf"/>
</dbReference>
<reference evidence="14 15" key="1">
    <citation type="journal article" date="2016" name="Genome Announc.">
        <title>Genome Sequence of Madurella mycetomatis mm55, Isolated from a Human Mycetoma Case in Sudan.</title>
        <authorList>
            <person name="Smit S."/>
            <person name="Derks M.F."/>
            <person name="Bervoets S."/>
            <person name="Fahal A."/>
            <person name="van Leeuwen W."/>
            <person name="van Belkum A."/>
            <person name="van de Sande W.W."/>
        </authorList>
    </citation>
    <scope>NUCLEOTIDE SEQUENCE [LARGE SCALE GENOMIC DNA]</scope>
    <source>
        <strain evidence="15">mm55</strain>
    </source>
</reference>
<dbReference type="GO" id="GO:0042274">
    <property type="term" value="P:ribosomal small subunit biogenesis"/>
    <property type="evidence" value="ECO:0007669"/>
    <property type="project" value="TreeGrafter"/>
</dbReference>
<gene>
    <name evidence="14" type="ORF">MMYC01_203681</name>
</gene>
<organism evidence="14 15">
    <name type="scientific">Madurella mycetomatis</name>
    <dbReference type="NCBI Taxonomy" id="100816"/>
    <lineage>
        <taxon>Eukaryota</taxon>
        <taxon>Fungi</taxon>
        <taxon>Dikarya</taxon>
        <taxon>Ascomycota</taxon>
        <taxon>Pezizomycotina</taxon>
        <taxon>Sordariomycetes</taxon>
        <taxon>Sordariomycetidae</taxon>
        <taxon>Sordariales</taxon>
        <taxon>Sordariales incertae sedis</taxon>
        <taxon>Madurella</taxon>
    </lineage>
</organism>
<keyword evidence="4 10" id="KW-0694">RNA-binding</keyword>
<dbReference type="PANTHER" id="PTHR11831:SF4">
    <property type="entry name" value="SMALL RIBOSOMAL SUBUNIT PROTEIN US4M"/>
    <property type="match status" value="1"/>
</dbReference>
<dbReference type="OrthoDB" id="3356781at2759"/>
<dbReference type="InterPro" id="IPR002942">
    <property type="entry name" value="S4_RNA-bd"/>
</dbReference>
<evidence type="ECO:0000256" key="7">
    <source>
        <dbReference type="ARBA" id="ARBA00023274"/>
    </source>
</evidence>
<comment type="subcellular location">
    <subcellularLocation>
        <location evidence="1">Mitochondrion</location>
    </subcellularLocation>
</comment>
<feature type="domain" description="RNA-binding S4" evidence="13">
    <location>
        <begin position="133"/>
        <end position="203"/>
    </location>
</feature>
<evidence type="ECO:0000256" key="9">
    <source>
        <dbReference type="ARBA" id="ARBA00071419"/>
    </source>
</evidence>
<dbReference type="Gene3D" id="3.10.290.10">
    <property type="entry name" value="RNA-binding S4 domain"/>
    <property type="match status" value="1"/>
</dbReference>
<evidence type="ECO:0000256" key="11">
    <source>
        <dbReference type="SAM" id="Coils"/>
    </source>
</evidence>
<dbReference type="PROSITE" id="PS50889">
    <property type="entry name" value="S4"/>
    <property type="match status" value="1"/>
</dbReference>
<sequence length="455" mass="52219">MKQRRLLRFHGLRRPRVRQTWNKYNLFNLVKLRTPNLIAKTFFQQKWIAKSLTRGYHGEHIKEYQWERMFSRRPLSAVNMDPAYMARRDGSEQAAGRGSGRSGQDDSKNWMKNKGNLDQPTPYMQMSFAPLERRLDIAIFRALFASSARQARQFVLHGAVTVNGKKMLHPSYLLNPGDMFQVDIERVMTATGKPKRGAKEPRKAPKLRLYKADMSKAKAEAASAEAAEADEAAEAAEEELDDEAIRKQNLQFFAELRKVAYDVGQHKRGSRLRAKQKQYLRELVREMKSVLGQAIPPQGVKSQMQAMFRYLSLTPAERENKKIGEVQQAVFDQLSKQQQEAEAADNKAKRWLRLGRSQQNAIRKALRDEANAGASSAAATDDNPYDLSKPYLTPWEPRDWMSPFAFIPRYLEVNQKICAAVYLRHPVARPGISEVPTPFSSKVSQLAFNWYLRRS</sequence>
<evidence type="ECO:0000256" key="8">
    <source>
        <dbReference type="ARBA" id="ARBA00037226"/>
    </source>
</evidence>
<protein>
    <recommendedName>
        <fullName evidence="9">Small ribosomal subunit protein uS4m</fullName>
    </recommendedName>
</protein>